<feature type="transmembrane region" description="Helical" evidence="1">
    <location>
        <begin position="777"/>
        <end position="795"/>
    </location>
</feature>
<feature type="transmembrane region" description="Helical" evidence="1">
    <location>
        <begin position="874"/>
        <end position="897"/>
    </location>
</feature>
<reference evidence="2" key="1">
    <citation type="journal article" date="2021" name="Front. Microbiol.">
        <title>Comprehensive Comparative Genomics and Phenotyping of Methylobacterium Species.</title>
        <authorList>
            <person name="Alessa O."/>
            <person name="Ogura Y."/>
            <person name="Fujitani Y."/>
            <person name="Takami H."/>
            <person name="Hayashi T."/>
            <person name="Sahin N."/>
            <person name="Tani A."/>
        </authorList>
    </citation>
    <scope>NUCLEOTIDE SEQUENCE</scope>
    <source>
        <strain evidence="2">DSM 19015</strain>
    </source>
</reference>
<dbReference type="PANTHER" id="PTHR32063:SF21">
    <property type="entry name" value="MULTIDRUG RESISTANCE PROTEIN MDTB"/>
    <property type="match status" value="1"/>
</dbReference>
<feature type="transmembrane region" description="Helical" evidence="1">
    <location>
        <begin position="828"/>
        <end position="853"/>
    </location>
</feature>
<dbReference type="SUPFAM" id="SSF82866">
    <property type="entry name" value="Multidrug efflux transporter AcrB transmembrane domain"/>
    <property type="match status" value="2"/>
</dbReference>
<dbReference type="Gene3D" id="3.30.2090.10">
    <property type="entry name" value="Multidrug efflux transporter AcrB TolC docking domain, DN and DC subdomains"/>
    <property type="match status" value="2"/>
</dbReference>
<feature type="transmembrane region" description="Helical" evidence="1">
    <location>
        <begin position="449"/>
        <end position="468"/>
    </location>
</feature>
<protein>
    <submittedName>
        <fullName evidence="2">Multidrug resistance protein MdtC</fullName>
    </submittedName>
</protein>
<keyword evidence="1" id="KW-0812">Transmembrane</keyword>
<reference evidence="2" key="2">
    <citation type="submission" date="2021-08" db="EMBL/GenBank/DDBJ databases">
        <authorList>
            <person name="Tani A."/>
            <person name="Ola A."/>
            <person name="Ogura Y."/>
            <person name="Katsura K."/>
            <person name="Hayashi T."/>
        </authorList>
    </citation>
    <scope>NUCLEOTIDE SEQUENCE</scope>
    <source>
        <strain evidence="2">DSM 19015</strain>
    </source>
</reference>
<evidence type="ECO:0000256" key="1">
    <source>
        <dbReference type="SAM" id="Phobius"/>
    </source>
</evidence>
<keyword evidence="3" id="KW-1185">Reference proteome</keyword>
<proteinExistence type="predicted"/>
<dbReference type="Gene3D" id="1.20.1640.10">
    <property type="entry name" value="Multidrug efflux transporter AcrB transmembrane domain"/>
    <property type="match status" value="2"/>
</dbReference>
<dbReference type="PANTHER" id="PTHR32063">
    <property type="match status" value="1"/>
</dbReference>
<gene>
    <name evidence="2" type="primary">mdtC_3</name>
    <name evidence="2" type="ORF">OCOJLMKI_4317</name>
</gene>
<name>A0ABQ4S205_9HYPH</name>
<feature type="transmembrane region" description="Helical" evidence="1">
    <location>
        <begin position="909"/>
        <end position="931"/>
    </location>
</feature>
<keyword evidence="1" id="KW-0472">Membrane</keyword>
<dbReference type="Gene3D" id="3.30.70.1320">
    <property type="entry name" value="Multidrug efflux transporter AcrB pore domain like"/>
    <property type="match status" value="1"/>
</dbReference>
<feature type="transmembrane region" description="Helical" evidence="1">
    <location>
        <begin position="388"/>
        <end position="406"/>
    </location>
</feature>
<dbReference type="Proteomes" id="UP001055125">
    <property type="component" value="Unassembled WGS sequence"/>
</dbReference>
<feature type="transmembrane region" description="Helical" evidence="1">
    <location>
        <begin position="259"/>
        <end position="278"/>
    </location>
</feature>
<keyword evidence="1" id="KW-1133">Transmembrane helix</keyword>
<dbReference type="SUPFAM" id="SSF82693">
    <property type="entry name" value="Multidrug efflux transporter AcrB pore domain, PN1, PN2, PC1 and PC2 subdomains"/>
    <property type="match status" value="3"/>
</dbReference>
<dbReference type="EMBL" id="BPQP01000077">
    <property type="protein sequence ID" value="GJD97089.1"/>
    <property type="molecule type" value="Genomic_DNA"/>
</dbReference>
<accession>A0ABQ4S205</accession>
<dbReference type="InterPro" id="IPR001036">
    <property type="entry name" value="Acrflvin-R"/>
</dbReference>
<evidence type="ECO:0000313" key="3">
    <source>
        <dbReference type="Proteomes" id="UP001055125"/>
    </source>
</evidence>
<dbReference type="Gene3D" id="3.30.70.1430">
    <property type="entry name" value="Multidrug efflux transporter AcrB pore domain"/>
    <property type="match status" value="2"/>
</dbReference>
<dbReference type="Pfam" id="PF00873">
    <property type="entry name" value="ACR_tran"/>
    <property type="match status" value="1"/>
</dbReference>
<dbReference type="Gene3D" id="3.30.70.1440">
    <property type="entry name" value="Multidrug efflux transporter AcrB pore domain"/>
    <property type="match status" value="1"/>
</dbReference>
<feature type="transmembrane region" description="Helical" evidence="1">
    <location>
        <begin position="356"/>
        <end position="376"/>
    </location>
</feature>
<dbReference type="PRINTS" id="PR00702">
    <property type="entry name" value="ACRIFLAVINRP"/>
</dbReference>
<evidence type="ECO:0000313" key="2">
    <source>
        <dbReference type="EMBL" id="GJD97089.1"/>
    </source>
</evidence>
<dbReference type="InterPro" id="IPR027463">
    <property type="entry name" value="AcrB_DN_DC_subdom"/>
</dbReference>
<dbReference type="SUPFAM" id="SSF82714">
    <property type="entry name" value="Multidrug efflux transporter AcrB TolC docking domain, DN and DC subdomains"/>
    <property type="match status" value="2"/>
</dbReference>
<comment type="caution">
    <text evidence="2">The sequence shown here is derived from an EMBL/GenBank/DDBJ whole genome shotgun (WGS) entry which is preliminary data.</text>
</comment>
<sequence>MLQSVTATNTQGSSLITLEFALARDVDQAAADVQAALSRAQRHLPTDMLLAPTYRKFNPADAPVVLIALSSRQLSLAKLDTFARGVLAPALSAIPGVGQVVLHGGQKYAVRIRIDPQILSARGLGLDGIEQAIRLANAQTPVGTLADAERRAGFRVPTQLEDATAFKNLIIVTSGGRPLRLGDVASVVDSVEDDQTGSWFDGDKALILAVHRDSASNAVAVTDHVRAMLPRFRHELGSEAFLTAVNDQSIAIREGVTDVLLTLAATSLLVVFVIFLFTGRLGITLVASITVPLSIAGTFVVMQGLGFSLNTITLLALTLSVGLVVDDAIVMLEGFQHHRDAGLSPLEAAMRGAREMGFTIISVTVSLIAAFIPVLFMGGLVGRIFHEFAVTVCVALAVSAFVSLTLTPALAGRLPAGAAAGRRFLQHVFEQTLSAYRVSLDWCLRFKPLVILLLIATVVATAVLARAIPKGFFPREDLGLLTVTTEARQDVSFEAMAELQGRVDLVLRQSPHVAHVVSSIGGSGTITTGTNQGRAFVELRPKHERAGLDMVLADLRRTLDGISGISSVVTPHQNMRGGRQGRSQYQFAVQGPDLDEIDRWSSRLADAMGRDPAFVGVVTDLRNTAPQVTLRVDRDKARLLGVGADQLRSTLNLGFSPRQVATIQRPSDIYPVIVEYARSKTGQSVDLDSIKIRSASGALVPLSTFANVERTTGLLSVNQIGLFPAVTVSFDLAAGVSLGEAVKRIEVIKTNEGLPPSVNATFTGTARTFQESAKTQGLLVLGAVLAVYVILGMLYESFAHPLTILAGLPAAGLGAILALSYAGMSLDLTGIIGILLLVGVVKKNAIMVIDVALTRLRDGVPPAEAVREAALRRFRPIVMTSLVAIAGALPLAFGYGASPEMRQPLGVSVLGGLIVSQVLTLYVTPVLFLYVHEAATRTSLIFSRYRLGSSARLRI</sequence>
<feature type="transmembrane region" description="Helical" evidence="1">
    <location>
        <begin position="285"/>
        <end position="306"/>
    </location>
</feature>
<organism evidence="2 3">
    <name type="scientific">Methylobacterium iners</name>
    <dbReference type="NCBI Taxonomy" id="418707"/>
    <lineage>
        <taxon>Bacteria</taxon>
        <taxon>Pseudomonadati</taxon>
        <taxon>Pseudomonadota</taxon>
        <taxon>Alphaproteobacteria</taxon>
        <taxon>Hyphomicrobiales</taxon>
        <taxon>Methylobacteriaceae</taxon>
        <taxon>Methylobacterium</taxon>
    </lineage>
</organism>